<evidence type="ECO:0000259" key="1">
    <source>
        <dbReference type="Pfam" id="PF00535"/>
    </source>
</evidence>
<dbReference type="InterPro" id="IPR050834">
    <property type="entry name" value="Glycosyltransf_2"/>
</dbReference>
<protein>
    <submittedName>
        <fullName evidence="2">GT2 family glycosyltransferase</fullName>
    </submittedName>
</protein>
<dbReference type="Gene3D" id="3.90.550.10">
    <property type="entry name" value="Spore Coat Polysaccharide Biosynthesis Protein SpsA, Chain A"/>
    <property type="match status" value="1"/>
</dbReference>
<dbReference type="Proteomes" id="UP000618986">
    <property type="component" value="Unassembled WGS sequence"/>
</dbReference>
<feature type="domain" description="Glycosyltransferase 2-like" evidence="1">
    <location>
        <begin position="12"/>
        <end position="194"/>
    </location>
</feature>
<dbReference type="Pfam" id="PF00535">
    <property type="entry name" value="Glycos_transf_2"/>
    <property type="match status" value="1"/>
</dbReference>
<dbReference type="InterPro" id="IPR001173">
    <property type="entry name" value="Glyco_trans_2-like"/>
</dbReference>
<organism evidence="2 3">
    <name type="scientific">Micromonospora echinospora</name>
    <name type="common">Micromonospora purpurea</name>
    <dbReference type="NCBI Taxonomy" id="1877"/>
    <lineage>
        <taxon>Bacteria</taxon>
        <taxon>Bacillati</taxon>
        <taxon>Actinomycetota</taxon>
        <taxon>Actinomycetes</taxon>
        <taxon>Micromonosporales</taxon>
        <taxon>Micromonosporaceae</taxon>
        <taxon>Micromonospora</taxon>
    </lineage>
</organism>
<reference evidence="2 3" key="1">
    <citation type="submission" date="2020-08" db="EMBL/GenBank/DDBJ databases">
        <title>Sequencing the genomes of 1000 actinobacteria strains.</title>
        <authorList>
            <person name="Klenk H.-P."/>
        </authorList>
    </citation>
    <scope>NUCLEOTIDE SEQUENCE [LARGE SCALE GENOMIC DNA]</scope>
    <source>
        <strain evidence="2 3">DSM 43036</strain>
    </source>
</reference>
<dbReference type="PANTHER" id="PTHR43685:SF3">
    <property type="entry name" value="SLR2126 PROTEIN"/>
    <property type="match status" value="1"/>
</dbReference>
<dbReference type="GeneID" id="300294119"/>
<dbReference type="EMBL" id="JACHJC010000001">
    <property type="protein sequence ID" value="MBB5113719.1"/>
    <property type="molecule type" value="Genomic_DNA"/>
</dbReference>
<sequence>MSVEPDRAAELSVVIPTHADAPCLELTLRSLRRQTLAPDRFEVIVVRDGGDGSQYSGIADAGKGLRLHFVELPERGGRAAARNEGARRATSPLLLFLDADSYATPDLLRRHLDHHRDPSAPAVLMGRRDETGIEHVHAALADESTMPVPRLRGRGGGDMRFGTEEGPSGDEWLLAGWLFCFTHNASVRRDVFEAVGGFDEGFGLRWGLEDMELFYRVHAHLGVLDRNFAYDDLAAVYHLPHHRNVIQNWNDFMDNLDRVALKYPVVEWEFAGPVDVARAAERVVHYRRAMDECVRRSWCRIGPAVERLGDRLPGDRVLWVGTGSAAAGLPEGALTYDYGAPAGPTNFHLVGIRPPIAPDSLDAVVSVDFWRYLYWEDLCQFVNVAGGLATEVHLVSTGTDLSARFDPDPASLGYLGRVLGAAFETTLTEIDGLGPVLRLRPHHRAAVAAG</sequence>
<proteinExistence type="predicted"/>
<name>A0ABR6MF84_MICEC</name>
<accession>A0ABR6MF84</accession>
<dbReference type="RefSeq" id="WP_184685660.1">
    <property type="nucleotide sequence ID" value="NZ_JACHJC010000001.1"/>
</dbReference>
<evidence type="ECO:0000313" key="3">
    <source>
        <dbReference type="Proteomes" id="UP000618986"/>
    </source>
</evidence>
<dbReference type="InterPro" id="IPR029044">
    <property type="entry name" value="Nucleotide-diphossugar_trans"/>
</dbReference>
<dbReference type="PANTHER" id="PTHR43685">
    <property type="entry name" value="GLYCOSYLTRANSFERASE"/>
    <property type="match status" value="1"/>
</dbReference>
<comment type="caution">
    <text evidence="2">The sequence shown here is derived from an EMBL/GenBank/DDBJ whole genome shotgun (WGS) entry which is preliminary data.</text>
</comment>
<keyword evidence="3" id="KW-1185">Reference proteome</keyword>
<dbReference type="SUPFAM" id="SSF53448">
    <property type="entry name" value="Nucleotide-diphospho-sugar transferases"/>
    <property type="match status" value="1"/>
</dbReference>
<gene>
    <name evidence="2" type="ORF">FHU28_003558</name>
</gene>
<evidence type="ECO:0000313" key="2">
    <source>
        <dbReference type="EMBL" id="MBB5113719.1"/>
    </source>
</evidence>